<dbReference type="InterPro" id="IPR043130">
    <property type="entry name" value="CDP-OH_PTrfase_TM_dom"/>
</dbReference>
<name>A0A4P2VMD5_FLUSA</name>
<evidence type="ECO:0000256" key="13">
    <source>
        <dbReference type="ARBA" id="ARBA00023264"/>
    </source>
</evidence>
<keyword evidence="6" id="KW-0444">Lipid biosynthesis</keyword>
<evidence type="ECO:0000256" key="6">
    <source>
        <dbReference type="ARBA" id="ARBA00022516"/>
    </source>
</evidence>
<keyword evidence="8 16" id="KW-0812">Transmembrane</keyword>
<dbReference type="OrthoDB" id="9796672at2"/>
<keyword evidence="10" id="KW-0443">Lipid metabolism</keyword>
<evidence type="ECO:0000256" key="5">
    <source>
        <dbReference type="ARBA" id="ARBA00014944"/>
    </source>
</evidence>
<feature type="transmembrane region" description="Helical" evidence="16">
    <location>
        <begin position="72"/>
        <end position="94"/>
    </location>
</feature>
<evidence type="ECO:0000256" key="16">
    <source>
        <dbReference type="SAM" id="Phobius"/>
    </source>
</evidence>
<dbReference type="PANTHER" id="PTHR14269:SF11">
    <property type="entry name" value="CDP-DIACYLGLYCEROL--GLYCEROL-3-PHOSPHATE 3-PHOSPHATIDYLTRANSFERASE"/>
    <property type="match status" value="1"/>
</dbReference>
<evidence type="ECO:0000256" key="15">
    <source>
        <dbReference type="RuleBase" id="RU003750"/>
    </source>
</evidence>
<evidence type="ECO:0000256" key="11">
    <source>
        <dbReference type="ARBA" id="ARBA00023136"/>
    </source>
</evidence>
<dbReference type="Pfam" id="PF01066">
    <property type="entry name" value="CDP-OH_P_transf"/>
    <property type="match status" value="1"/>
</dbReference>
<evidence type="ECO:0000256" key="8">
    <source>
        <dbReference type="ARBA" id="ARBA00022692"/>
    </source>
</evidence>
<dbReference type="InterPro" id="IPR000462">
    <property type="entry name" value="CDP-OH_P_trans"/>
</dbReference>
<accession>A0A4P2VMD5</accession>
<evidence type="ECO:0000256" key="10">
    <source>
        <dbReference type="ARBA" id="ARBA00023098"/>
    </source>
</evidence>
<dbReference type="GO" id="GO:0016020">
    <property type="term" value="C:membrane"/>
    <property type="evidence" value="ECO:0007669"/>
    <property type="project" value="UniProtKB-SubCell"/>
</dbReference>
<protein>
    <recommendedName>
        <fullName evidence="5">CDP-diacylglycerol--glycerol-3-phosphate 3-phosphatidyltransferase</fullName>
        <ecNumber evidence="4">2.7.8.5</ecNumber>
    </recommendedName>
</protein>
<comment type="catalytic activity">
    <reaction evidence="14">
        <text>a CDP-1,2-diacyl-sn-glycerol + sn-glycerol 3-phosphate = a 1,2-diacyl-sn-glycero-3-phospho-(1'-sn-glycero-3'-phosphate) + CMP + H(+)</text>
        <dbReference type="Rhea" id="RHEA:12593"/>
        <dbReference type="ChEBI" id="CHEBI:15378"/>
        <dbReference type="ChEBI" id="CHEBI:57597"/>
        <dbReference type="ChEBI" id="CHEBI:58332"/>
        <dbReference type="ChEBI" id="CHEBI:60110"/>
        <dbReference type="ChEBI" id="CHEBI:60377"/>
        <dbReference type="EC" id="2.7.8.5"/>
    </reaction>
</comment>
<dbReference type="InterPro" id="IPR004570">
    <property type="entry name" value="Phosphatidylglycerol_P_synth"/>
</dbReference>
<dbReference type="Gene3D" id="1.20.120.1760">
    <property type="match status" value="1"/>
</dbReference>
<keyword evidence="11 16" id="KW-0472">Membrane</keyword>
<evidence type="ECO:0000313" key="18">
    <source>
        <dbReference type="Proteomes" id="UP000291236"/>
    </source>
</evidence>
<gene>
    <name evidence="17" type="ORF">JCM31447_30340</name>
</gene>
<comment type="pathway">
    <text evidence="2">Phospholipid metabolism; phosphatidylglycerol biosynthesis; phosphatidylglycerol from CDP-diacylglycerol: step 1/2.</text>
</comment>
<feature type="transmembrane region" description="Helical" evidence="16">
    <location>
        <begin position="154"/>
        <end position="174"/>
    </location>
</feature>
<dbReference type="EC" id="2.7.8.5" evidence="4"/>
<keyword evidence="7 15" id="KW-0808">Transferase</keyword>
<dbReference type="EMBL" id="AP019368">
    <property type="protein sequence ID" value="BBH54563.1"/>
    <property type="molecule type" value="Genomic_DNA"/>
</dbReference>
<evidence type="ECO:0000256" key="2">
    <source>
        <dbReference type="ARBA" id="ARBA00005042"/>
    </source>
</evidence>
<evidence type="ECO:0000313" key="17">
    <source>
        <dbReference type="EMBL" id="BBH54563.1"/>
    </source>
</evidence>
<keyword evidence="18" id="KW-1185">Reference proteome</keyword>
<evidence type="ECO:0000256" key="12">
    <source>
        <dbReference type="ARBA" id="ARBA00023209"/>
    </source>
</evidence>
<dbReference type="AlphaFoldDB" id="A0A4P2VMD5"/>
<dbReference type="GO" id="GO:0046474">
    <property type="term" value="P:glycerophospholipid biosynthetic process"/>
    <property type="evidence" value="ECO:0007669"/>
    <property type="project" value="TreeGrafter"/>
</dbReference>
<evidence type="ECO:0000256" key="7">
    <source>
        <dbReference type="ARBA" id="ARBA00022679"/>
    </source>
</evidence>
<organism evidence="17 18">
    <name type="scientific">Fluviispira sanaruensis</name>
    <dbReference type="NCBI Taxonomy" id="2493639"/>
    <lineage>
        <taxon>Bacteria</taxon>
        <taxon>Pseudomonadati</taxon>
        <taxon>Bdellovibrionota</taxon>
        <taxon>Oligoflexia</taxon>
        <taxon>Silvanigrellales</taxon>
        <taxon>Silvanigrellaceae</taxon>
        <taxon>Fluviispira</taxon>
    </lineage>
</organism>
<evidence type="ECO:0000256" key="9">
    <source>
        <dbReference type="ARBA" id="ARBA00022989"/>
    </source>
</evidence>
<dbReference type="InterPro" id="IPR050324">
    <property type="entry name" value="CDP-alcohol_PTase-I"/>
</dbReference>
<evidence type="ECO:0000256" key="3">
    <source>
        <dbReference type="ARBA" id="ARBA00010441"/>
    </source>
</evidence>
<evidence type="ECO:0000256" key="4">
    <source>
        <dbReference type="ARBA" id="ARBA00013170"/>
    </source>
</evidence>
<comment type="similarity">
    <text evidence="3 15">Belongs to the CDP-alcohol phosphatidyltransferase class-I family.</text>
</comment>
<dbReference type="RefSeq" id="WP_130612536.1">
    <property type="nucleotide sequence ID" value="NZ_AP019368.1"/>
</dbReference>
<dbReference type="Proteomes" id="UP000291236">
    <property type="component" value="Chromosome"/>
</dbReference>
<keyword evidence="9 16" id="KW-1133">Transmembrane helix</keyword>
<dbReference type="KEGG" id="sbf:JCM31447_30340"/>
<dbReference type="PANTHER" id="PTHR14269">
    <property type="entry name" value="CDP-DIACYLGLYCEROL--GLYCEROL-3-PHOSPHATE 3-PHOSPHATIDYLTRANSFERASE-RELATED"/>
    <property type="match status" value="1"/>
</dbReference>
<sequence length="189" mass="22487">MILKIFSPNNLTLLRIILMLPAVYFLFNNYVISSFIFAILAVLTDFFDGIIARKYNIISNFGSILDPIADKVLIITLLTSFYFLNYIPFWFILISNTRDIFQLLSIPILILYKKINFKVKPKTLPKWATALKFIIILICYIFSIFHYYRLNNIYFLALLFISTLLEFYILITFVPRFIQIYQRKHDTFE</sequence>
<dbReference type="GO" id="GO:0008444">
    <property type="term" value="F:CDP-diacylglycerol-glycerol-3-phosphate 3-phosphatidyltransferase activity"/>
    <property type="evidence" value="ECO:0007669"/>
    <property type="project" value="UniProtKB-EC"/>
</dbReference>
<evidence type="ECO:0000256" key="1">
    <source>
        <dbReference type="ARBA" id="ARBA00004141"/>
    </source>
</evidence>
<keyword evidence="12" id="KW-0594">Phospholipid biosynthesis</keyword>
<evidence type="ECO:0000256" key="14">
    <source>
        <dbReference type="ARBA" id="ARBA00048586"/>
    </source>
</evidence>
<dbReference type="PROSITE" id="PS00379">
    <property type="entry name" value="CDP_ALCOHOL_P_TRANSF"/>
    <property type="match status" value="1"/>
</dbReference>
<feature type="transmembrane region" description="Helical" evidence="16">
    <location>
        <begin position="129"/>
        <end position="148"/>
    </location>
</feature>
<dbReference type="InterPro" id="IPR048254">
    <property type="entry name" value="CDP_ALCOHOL_P_TRANSF_CS"/>
</dbReference>
<reference evidence="17 18" key="1">
    <citation type="submission" date="2018-12" db="EMBL/GenBank/DDBJ databases">
        <title>Rubrispira sanarue gen. nov., sp., nov., a member of the order Silvanigrellales, isolated from a brackish lake in Hamamatsu Japan.</title>
        <authorList>
            <person name="Maejima Y."/>
            <person name="Iino T."/>
            <person name="Muraguchi Y."/>
            <person name="Fukuda K."/>
            <person name="Nojiri H."/>
            <person name="Ohkuma M."/>
            <person name="Moriuchi R."/>
            <person name="Dohra H."/>
            <person name="Kimbara K."/>
            <person name="Shintani M."/>
        </authorList>
    </citation>
    <scope>NUCLEOTIDE SEQUENCE [LARGE SCALE GENOMIC DNA]</scope>
    <source>
        <strain evidence="17 18">RF1110005</strain>
    </source>
</reference>
<dbReference type="PIRSF" id="PIRSF000847">
    <property type="entry name" value="Phos_ph_gly_syn"/>
    <property type="match status" value="1"/>
</dbReference>
<keyword evidence="13" id="KW-1208">Phospholipid metabolism</keyword>
<proteinExistence type="inferred from homology"/>
<comment type="subcellular location">
    <subcellularLocation>
        <location evidence="1">Membrane</location>
        <topology evidence="1">Multi-pass membrane protein</topology>
    </subcellularLocation>
</comment>